<protein>
    <submittedName>
        <fullName evidence="2">EpsG family protein</fullName>
    </submittedName>
</protein>
<keyword evidence="1" id="KW-1133">Transmembrane helix</keyword>
<dbReference type="AlphaFoldDB" id="A0A930UUW3"/>
<dbReference type="EMBL" id="JADION010000020">
    <property type="protein sequence ID" value="MBF4102654.1"/>
    <property type="molecule type" value="Genomic_DNA"/>
</dbReference>
<organism evidence="2">
    <name type="scientific">Gallibacterium anatis</name>
    <dbReference type="NCBI Taxonomy" id="750"/>
    <lineage>
        <taxon>Bacteria</taxon>
        <taxon>Pseudomonadati</taxon>
        <taxon>Pseudomonadota</taxon>
        <taxon>Gammaproteobacteria</taxon>
        <taxon>Pasteurellales</taxon>
        <taxon>Pasteurellaceae</taxon>
        <taxon>Gallibacterium</taxon>
    </lineage>
</organism>
<sequence length="110" mass="13400">MSTRYGIGPDYFLYERLYSEAKSVYYFNWDYYLNNKYNIEIGYLFFESLVKVFTDDFSCFYLYNIVLFFILFLGILNTKIIISNCLYFYTISYLLYKWTASSNGYSYIFI</sequence>
<feature type="transmembrane region" description="Helical" evidence="1">
    <location>
        <begin position="61"/>
        <end position="89"/>
    </location>
</feature>
<evidence type="ECO:0000256" key="1">
    <source>
        <dbReference type="SAM" id="Phobius"/>
    </source>
</evidence>
<keyword evidence="1" id="KW-0472">Membrane</keyword>
<reference evidence="2" key="1">
    <citation type="submission" date="2020-11" db="EMBL/GenBank/DDBJ databases">
        <title>Gallibacterium anatis 1637, full genome, WGS.</title>
        <authorList>
            <person name="Laishevtcev A.I."/>
            <person name="Yakimova E.A."/>
            <person name="Petkovich D."/>
            <person name="Stepanova T.V."/>
            <person name="Kalendr R.S."/>
            <person name="Rubalsky E.O."/>
            <person name="Zulkarneev E.R."/>
            <person name="Aleshkin A.V."/>
        </authorList>
    </citation>
    <scope>NUCLEOTIDE SEQUENCE</scope>
    <source>
        <strain evidence="2">1637</strain>
    </source>
</reference>
<comment type="caution">
    <text evidence="2">The sequence shown here is derived from an EMBL/GenBank/DDBJ whole genome shotgun (WGS) entry which is preliminary data.</text>
</comment>
<proteinExistence type="predicted"/>
<evidence type="ECO:0000313" key="2">
    <source>
        <dbReference type="EMBL" id="MBF4102654.1"/>
    </source>
</evidence>
<keyword evidence="1" id="KW-0812">Transmembrane</keyword>
<accession>A0A930UUW3</accession>
<gene>
    <name evidence="2" type="ORF">INT80_07955</name>
</gene>
<name>A0A930UUW3_9PAST</name>